<dbReference type="VEuPathDB" id="CryptoDB:Vbra_9931"/>
<accession>A0A0G4GGS7</accession>
<sequence length="412" mass="45721">MSTPTEINEMILGAGGVEEILDIVERLSEGFSCVNAATAVFHITNNITVRGEQLLPDRRFKELLGMCVGYLREKGTVDAICLTQFALALARLRIDDSEMTEMIAQEAINRIDDFSSRQCASLMRDMVKLKACPPTLITALQSSFLANINETTLADVTNVFFASADLRNQNASFLEPVTDRLGVLLDEACSQQEKGEGKSIMFFTPVTWSSLARSLSILRGVLSRQRVKGLFHRMEQLAIPNLGDFHRYESSLSLFLFYTSAIYDPESRPRLYIAAKPIITSLAQDGKLEPIQLNQIATSYGHVGRNAVDQPLITMLARAALRRMSDFSADDMARFTASMGRLLSCLKRQKKEVERAAVKPIVQELFTEMAVELKRSPQKLRAASQKNVNTIASAFGRVGVKSGLLLEAVSRR</sequence>
<dbReference type="Proteomes" id="UP000041254">
    <property type="component" value="Unassembled WGS sequence"/>
</dbReference>
<evidence type="ECO:0008006" key="3">
    <source>
        <dbReference type="Google" id="ProtNLM"/>
    </source>
</evidence>
<proteinExistence type="predicted"/>
<reference evidence="1 2" key="1">
    <citation type="submission" date="2014-11" db="EMBL/GenBank/DDBJ databases">
        <authorList>
            <person name="Zhu J."/>
            <person name="Qi W."/>
            <person name="Song R."/>
        </authorList>
    </citation>
    <scope>NUCLEOTIDE SEQUENCE [LARGE SCALE GENOMIC DNA]</scope>
</reference>
<dbReference type="EMBL" id="CDMY01000662">
    <property type="protein sequence ID" value="CEM28850.1"/>
    <property type="molecule type" value="Genomic_DNA"/>
</dbReference>
<dbReference type="InParanoid" id="A0A0G4GGS7"/>
<dbReference type="AlphaFoldDB" id="A0A0G4GGS7"/>
<keyword evidence="2" id="KW-1185">Reference proteome</keyword>
<gene>
    <name evidence="1" type="ORF">Vbra_9931</name>
</gene>
<name>A0A0G4GGS7_VITBC</name>
<evidence type="ECO:0000313" key="1">
    <source>
        <dbReference type="EMBL" id="CEM28850.1"/>
    </source>
</evidence>
<evidence type="ECO:0000313" key="2">
    <source>
        <dbReference type="Proteomes" id="UP000041254"/>
    </source>
</evidence>
<organism evidence="1 2">
    <name type="scientific">Vitrella brassicaformis (strain CCMP3155)</name>
    <dbReference type="NCBI Taxonomy" id="1169540"/>
    <lineage>
        <taxon>Eukaryota</taxon>
        <taxon>Sar</taxon>
        <taxon>Alveolata</taxon>
        <taxon>Colpodellida</taxon>
        <taxon>Vitrellaceae</taxon>
        <taxon>Vitrella</taxon>
    </lineage>
</organism>
<protein>
    <recommendedName>
        <fullName evidence="3">FAST kinase leucine-rich domain-containing protein</fullName>
    </recommendedName>
</protein>